<dbReference type="PANTHER" id="PTHR20855:SF3">
    <property type="entry name" value="LD03007P"/>
    <property type="match status" value="1"/>
</dbReference>
<name>A0A6J8EUI0_MYTCO</name>
<evidence type="ECO:0000256" key="1">
    <source>
        <dbReference type="ARBA" id="ARBA00004141"/>
    </source>
</evidence>
<sequence>MVVQPIKKRLSCCDFTRLKNPKAGKGQAYIPTDYEHIANIVTHGFKTLKYIFHIGDRAVIYLFIASSYTPWLTLREFNGIGDEVLSIVWTMAVVGILYQYIFHEKYKILELLLYLIIGVCPAIVVCLQRQAAGMFELALGGATYILGVVFFKMDGRMPFAHAIWHCFVAGGALWHYYAICTHLLGHDQDELAMHL</sequence>
<dbReference type="AlphaFoldDB" id="A0A6J8EUI0"/>
<dbReference type="InterPro" id="IPR004254">
    <property type="entry name" value="AdipoR/HlyIII-related"/>
</dbReference>
<evidence type="ECO:0000256" key="3">
    <source>
        <dbReference type="ARBA" id="ARBA00022692"/>
    </source>
</evidence>
<dbReference type="PANTHER" id="PTHR20855">
    <property type="entry name" value="ADIPOR/PROGESTIN RECEPTOR-RELATED"/>
    <property type="match status" value="1"/>
</dbReference>
<keyword evidence="3 6" id="KW-0812">Transmembrane</keyword>
<proteinExistence type="inferred from homology"/>
<keyword evidence="5 6" id="KW-0472">Membrane</keyword>
<dbReference type="Proteomes" id="UP000507470">
    <property type="component" value="Unassembled WGS sequence"/>
</dbReference>
<evidence type="ECO:0000256" key="2">
    <source>
        <dbReference type="ARBA" id="ARBA00007018"/>
    </source>
</evidence>
<feature type="transmembrane region" description="Helical" evidence="6">
    <location>
        <begin position="54"/>
        <end position="72"/>
    </location>
</feature>
<gene>
    <name evidence="7" type="ORF">MCOR_56152</name>
</gene>
<evidence type="ECO:0000256" key="5">
    <source>
        <dbReference type="ARBA" id="ARBA00023136"/>
    </source>
</evidence>
<dbReference type="Pfam" id="PF03006">
    <property type="entry name" value="HlyIII"/>
    <property type="match status" value="1"/>
</dbReference>
<dbReference type="GO" id="GO:0016020">
    <property type="term" value="C:membrane"/>
    <property type="evidence" value="ECO:0007669"/>
    <property type="project" value="UniProtKB-SubCell"/>
</dbReference>
<feature type="transmembrane region" description="Helical" evidence="6">
    <location>
        <begin position="84"/>
        <end position="101"/>
    </location>
</feature>
<evidence type="ECO:0000313" key="8">
    <source>
        <dbReference type="Proteomes" id="UP000507470"/>
    </source>
</evidence>
<feature type="transmembrane region" description="Helical" evidence="6">
    <location>
        <begin position="131"/>
        <end position="151"/>
    </location>
</feature>
<evidence type="ECO:0000256" key="4">
    <source>
        <dbReference type="ARBA" id="ARBA00022989"/>
    </source>
</evidence>
<evidence type="ECO:0000313" key="7">
    <source>
        <dbReference type="EMBL" id="CAC5424228.1"/>
    </source>
</evidence>
<feature type="transmembrane region" description="Helical" evidence="6">
    <location>
        <begin position="108"/>
        <end position="125"/>
    </location>
</feature>
<dbReference type="OrthoDB" id="186812at2759"/>
<accession>A0A6J8EUI0</accession>
<protein>
    <submittedName>
        <fullName evidence="7">MMD</fullName>
    </submittedName>
</protein>
<reference evidence="7 8" key="1">
    <citation type="submission" date="2020-06" db="EMBL/GenBank/DDBJ databases">
        <authorList>
            <person name="Li R."/>
            <person name="Bekaert M."/>
        </authorList>
    </citation>
    <scope>NUCLEOTIDE SEQUENCE [LARGE SCALE GENOMIC DNA]</scope>
    <source>
        <strain evidence="8">wild</strain>
    </source>
</reference>
<feature type="transmembrane region" description="Helical" evidence="6">
    <location>
        <begin position="163"/>
        <end position="185"/>
    </location>
</feature>
<evidence type="ECO:0000256" key="6">
    <source>
        <dbReference type="SAM" id="Phobius"/>
    </source>
</evidence>
<keyword evidence="4 6" id="KW-1133">Transmembrane helix</keyword>
<comment type="subcellular location">
    <subcellularLocation>
        <location evidence="1">Membrane</location>
        <topology evidence="1">Multi-pass membrane protein</topology>
    </subcellularLocation>
</comment>
<keyword evidence="8" id="KW-1185">Reference proteome</keyword>
<organism evidence="7 8">
    <name type="scientific">Mytilus coruscus</name>
    <name type="common">Sea mussel</name>
    <dbReference type="NCBI Taxonomy" id="42192"/>
    <lineage>
        <taxon>Eukaryota</taxon>
        <taxon>Metazoa</taxon>
        <taxon>Spiralia</taxon>
        <taxon>Lophotrochozoa</taxon>
        <taxon>Mollusca</taxon>
        <taxon>Bivalvia</taxon>
        <taxon>Autobranchia</taxon>
        <taxon>Pteriomorphia</taxon>
        <taxon>Mytilida</taxon>
        <taxon>Mytiloidea</taxon>
        <taxon>Mytilidae</taxon>
        <taxon>Mytilinae</taxon>
        <taxon>Mytilus</taxon>
    </lineage>
</organism>
<dbReference type="EMBL" id="CACVKT020009964">
    <property type="protein sequence ID" value="CAC5424228.1"/>
    <property type="molecule type" value="Genomic_DNA"/>
</dbReference>
<comment type="similarity">
    <text evidence="2">Belongs to the ADIPOR family.</text>
</comment>